<gene>
    <name evidence="12" type="primary">pknB</name>
    <name evidence="12" type="ORF">J5V96_14475</name>
</gene>
<dbReference type="FunFam" id="1.10.510.10:FF:000021">
    <property type="entry name" value="Serine/threonine protein kinase"/>
    <property type="match status" value="1"/>
</dbReference>
<dbReference type="PANTHER" id="PTHR43289:SF34">
    <property type="entry name" value="SERINE_THREONINE-PROTEIN KINASE YBDM-RELATED"/>
    <property type="match status" value="1"/>
</dbReference>
<dbReference type="Gene3D" id="3.30.200.20">
    <property type="entry name" value="Phosphorylase Kinase, domain 1"/>
    <property type="match status" value="1"/>
</dbReference>
<dbReference type="Pfam" id="PF00069">
    <property type="entry name" value="Pkinase"/>
    <property type="match status" value="1"/>
</dbReference>
<dbReference type="PROSITE" id="PS51178">
    <property type="entry name" value="PASTA"/>
    <property type="match status" value="4"/>
</dbReference>
<evidence type="ECO:0000313" key="13">
    <source>
        <dbReference type="Proteomes" id="UP000680132"/>
    </source>
</evidence>
<dbReference type="AlphaFoldDB" id="A0A939QSE0"/>
<evidence type="ECO:0000259" key="10">
    <source>
        <dbReference type="PROSITE" id="PS50011"/>
    </source>
</evidence>
<dbReference type="InterPro" id="IPR008271">
    <property type="entry name" value="Ser/Thr_kinase_AS"/>
</dbReference>
<evidence type="ECO:0000256" key="9">
    <source>
        <dbReference type="SAM" id="Phobius"/>
    </source>
</evidence>
<keyword evidence="4" id="KW-0547">Nucleotide-binding</keyword>
<evidence type="ECO:0000256" key="8">
    <source>
        <dbReference type="ARBA" id="ARBA00048679"/>
    </source>
</evidence>
<feature type="domain" description="PASTA" evidence="11">
    <location>
        <begin position="587"/>
        <end position="650"/>
    </location>
</feature>
<dbReference type="FunFam" id="3.30.200.20:FF:000035">
    <property type="entry name" value="Serine/threonine protein kinase Stk1"/>
    <property type="match status" value="1"/>
</dbReference>
<feature type="domain" description="Protein kinase" evidence="10">
    <location>
        <begin position="19"/>
        <end position="274"/>
    </location>
</feature>
<dbReference type="EC" id="2.7.11.1" evidence="1"/>
<dbReference type="Pfam" id="PF03793">
    <property type="entry name" value="PASTA"/>
    <property type="match status" value="4"/>
</dbReference>
<dbReference type="GO" id="GO:0045717">
    <property type="term" value="P:negative regulation of fatty acid biosynthetic process"/>
    <property type="evidence" value="ECO:0007669"/>
    <property type="project" value="UniProtKB-ARBA"/>
</dbReference>
<dbReference type="Proteomes" id="UP000680132">
    <property type="component" value="Unassembled WGS sequence"/>
</dbReference>
<comment type="catalytic activity">
    <reaction evidence="7">
        <text>L-threonyl-[protein] + ATP = O-phospho-L-threonyl-[protein] + ADP + H(+)</text>
        <dbReference type="Rhea" id="RHEA:46608"/>
        <dbReference type="Rhea" id="RHEA-COMP:11060"/>
        <dbReference type="Rhea" id="RHEA-COMP:11605"/>
        <dbReference type="ChEBI" id="CHEBI:15378"/>
        <dbReference type="ChEBI" id="CHEBI:30013"/>
        <dbReference type="ChEBI" id="CHEBI:30616"/>
        <dbReference type="ChEBI" id="CHEBI:61977"/>
        <dbReference type="ChEBI" id="CHEBI:456216"/>
        <dbReference type="EC" id="2.7.11.1"/>
    </reaction>
</comment>
<name>A0A939QSE0_9MICO</name>
<feature type="domain" description="PASTA" evidence="11">
    <location>
        <begin position="519"/>
        <end position="586"/>
    </location>
</feature>
<evidence type="ECO:0000256" key="3">
    <source>
        <dbReference type="ARBA" id="ARBA00022679"/>
    </source>
</evidence>
<dbReference type="CDD" id="cd06577">
    <property type="entry name" value="PASTA_pknB"/>
    <property type="match status" value="3"/>
</dbReference>
<evidence type="ECO:0000313" key="12">
    <source>
        <dbReference type="EMBL" id="MBO3664701.1"/>
    </source>
</evidence>
<evidence type="ECO:0000256" key="5">
    <source>
        <dbReference type="ARBA" id="ARBA00022777"/>
    </source>
</evidence>
<accession>A0A939QSE0</accession>
<feature type="domain" description="PASTA" evidence="11">
    <location>
        <begin position="651"/>
        <end position="718"/>
    </location>
</feature>
<keyword evidence="3" id="KW-0808">Transferase</keyword>
<dbReference type="NCBIfam" id="NF033483">
    <property type="entry name" value="PknB_PASTA_kin"/>
    <property type="match status" value="1"/>
</dbReference>
<dbReference type="InterPro" id="IPR000719">
    <property type="entry name" value="Prot_kinase_dom"/>
</dbReference>
<dbReference type="InterPro" id="IPR011009">
    <property type="entry name" value="Kinase-like_dom_sf"/>
</dbReference>
<dbReference type="EMBL" id="JAGFOA010000006">
    <property type="protein sequence ID" value="MBO3664701.1"/>
    <property type="molecule type" value="Genomic_DNA"/>
</dbReference>
<dbReference type="PROSITE" id="PS00108">
    <property type="entry name" value="PROTEIN_KINASE_ST"/>
    <property type="match status" value="1"/>
</dbReference>
<dbReference type="GO" id="GO:0005524">
    <property type="term" value="F:ATP binding"/>
    <property type="evidence" value="ECO:0007669"/>
    <property type="project" value="UniProtKB-KW"/>
</dbReference>
<dbReference type="Gene3D" id="3.30.10.20">
    <property type="match status" value="4"/>
</dbReference>
<dbReference type="PANTHER" id="PTHR43289">
    <property type="entry name" value="MITOGEN-ACTIVATED PROTEIN KINASE KINASE KINASE 20-RELATED"/>
    <property type="match status" value="1"/>
</dbReference>
<organism evidence="12 13">
    <name type="scientific">Microbacterium stercoris</name>
    <dbReference type="NCBI Taxonomy" id="2820289"/>
    <lineage>
        <taxon>Bacteria</taxon>
        <taxon>Bacillati</taxon>
        <taxon>Actinomycetota</taxon>
        <taxon>Actinomycetes</taxon>
        <taxon>Micrococcales</taxon>
        <taxon>Microbacteriaceae</taxon>
        <taxon>Microbacterium</taxon>
    </lineage>
</organism>
<keyword evidence="5 12" id="KW-0418">Kinase</keyword>
<dbReference type="SMART" id="SM00220">
    <property type="entry name" value="S_TKc"/>
    <property type="match status" value="1"/>
</dbReference>
<dbReference type="RefSeq" id="WP_208504611.1">
    <property type="nucleotide sequence ID" value="NZ_JAGFOA010000006.1"/>
</dbReference>
<dbReference type="InterPro" id="IPR005543">
    <property type="entry name" value="PASTA_dom"/>
</dbReference>
<protein>
    <recommendedName>
        <fullName evidence="1">non-specific serine/threonine protein kinase</fullName>
        <ecNumber evidence="1">2.7.11.1</ecNumber>
    </recommendedName>
</protein>
<evidence type="ECO:0000256" key="6">
    <source>
        <dbReference type="ARBA" id="ARBA00022840"/>
    </source>
</evidence>
<evidence type="ECO:0000256" key="2">
    <source>
        <dbReference type="ARBA" id="ARBA00022527"/>
    </source>
</evidence>
<sequence>MSTSQQVDPLIGRLVDGRYRVRARIARGGMATVYVATDLRLERRVALKVMHGHLSDDSVFQSRFIQEARSAARLADPHVVNVFDQGQDGELAYLVMEYLPGITLRELLKEQRRLTVSQTITIMDAVLSGLAAAHRAGLIHRDVKPENILLAEDGRIKIGDFGLARASSANTATGAQLLGTIAYLAPELVTRGTADARSDIYALGILLYEMLAGEQPYKGEQPMQIAFQHATESVPRPSVKNPGVPEHLDELVLWATEKEPDERPSDAAEMLERLREIERELGIAPVTTRSSPASFETRILPADNPTGGATKILPGLLPHTAELTGEVPDAAPAADNTARLRRRAEQRKRRGPWLLVAVVLLAAAAGFAGWWFGSGPGSQVAVPEVRGLSFEDAAFQLQERSLTAVRAEDDSPTVPAGEAIRTDPEAGARIDKGSDVQVVISTGAAEAVLPSFEGKTLADAQALLDGVFIAYDDAENLLLFSDAPADQVIGLDVLPRGSEERIDCFAGCTVHEGDTADFIVSLGPLPAAVGMPIADAQAALADAGLDVTVNKEFSGDSAAGTVLRIEPRAEEGNWRPGDAITLVESLGPLPDVANMPVAQAQQVLTDAGLTPSVTDEYHNTVPFDAVIRVEPRAQEGNWRPGDAITIVRSLGQQLFEVPDVKGLTRDEAVAALSEHFEVAGVVFPWNIAVNSLTEVKKQSVKAGSQHPAGTVVEITIDVRD</sequence>
<dbReference type="GO" id="GO:0004674">
    <property type="term" value="F:protein serine/threonine kinase activity"/>
    <property type="evidence" value="ECO:0007669"/>
    <property type="project" value="UniProtKB-KW"/>
</dbReference>
<keyword evidence="2" id="KW-0723">Serine/threonine-protein kinase</keyword>
<dbReference type="PROSITE" id="PS50011">
    <property type="entry name" value="PROTEIN_KINASE_DOM"/>
    <property type="match status" value="1"/>
</dbReference>
<dbReference type="SUPFAM" id="SSF56112">
    <property type="entry name" value="Protein kinase-like (PK-like)"/>
    <property type="match status" value="1"/>
</dbReference>
<keyword evidence="9" id="KW-0812">Transmembrane</keyword>
<comment type="catalytic activity">
    <reaction evidence="8">
        <text>L-seryl-[protein] + ATP = O-phospho-L-seryl-[protein] + ADP + H(+)</text>
        <dbReference type="Rhea" id="RHEA:17989"/>
        <dbReference type="Rhea" id="RHEA-COMP:9863"/>
        <dbReference type="Rhea" id="RHEA-COMP:11604"/>
        <dbReference type="ChEBI" id="CHEBI:15378"/>
        <dbReference type="ChEBI" id="CHEBI:29999"/>
        <dbReference type="ChEBI" id="CHEBI:30616"/>
        <dbReference type="ChEBI" id="CHEBI:83421"/>
        <dbReference type="ChEBI" id="CHEBI:456216"/>
        <dbReference type="EC" id="2.7.11.1"/>
    </reaction>
</comment>
<evidence type="ECO:0000256" key="1">
    <source>
        <dbReference type="ARBA" id="ARBA00012513"/>
    </source>
</evidence>
<keyword evidence="6" id="KW-0067">ATP-binding</keyword>
<keyword evidence="9" id="KW-1133">Transmembrane helix</keyword>
<dbReference type="Gene3D" id="1.10.510.10">
    <property type="entry name" value="Transferase(Phosphotransferase) domain 1"/>
    <property type="match status" value="1"/>
</dbReference>
<comment type="caution">
    <text evidence="12">The sequence shown here is derived from an EMBL/GenBank/DDBJ whole genome shotgun (WGS) entry which is preliminary data.</text>
</comment>
<evidence type="ECO:0000256" key="7">
    <source>
        <dbReference type="ARBA" id="ARBA00047899"/>
    </source>
</evidence>
<feature type="domain" description="PASTA" evidence="11">
    <location>
        <begin position="377"/>
        <end position="442"/>
    </location>
</feature>
<feature type="transmembrane region" description="Helical" evidence="9">
    <location>
        <begin position="351"/>
        <end position="372"/>
    </location>
</feature>
<evidence type="ECO:0000256" key="4">
    <source>
        <dbReference type="ARBA" id="ARBA00022741"/>
    </source>
</evidence>
<keyword evidence="13" id="KW-1185">Reference proteome</keyword>
<proteinExistence type="predicted"/>
<dbReference type="CDD" id="cd14014">
    <property type="entry name" value="STKc_PknB_like"/>
    <property type="match status" value="1"/>
</dbReference>
<dbReference type="SMART" id="SM00740">
    <property type="entry name" value="PASTA"/>
    <property type="match status" value="4"/>
</dbReference>
<evidence type="ECO:0000259" key="11">
    <source>
        <dbReference type="PROSITE" id="PS51178"/>
    </source>
</evidence>
<reference evidence="12" key="1">
    <citation type="submission" date="2021-03" db="EMBL/GenBank/DDBJ databases">
        <title>Microbacterium sp. nov., a novel actinobacterium isolated from cow dung.</title>
        <authorList>
            <person name="Zhang L."/>
        </authorList>
    </citation>
    <scope>NUCLEOTIDE SEQUENCE</scope>
    <source>
        <strain evidence="12">NEAU-LLB</strain>
    </source>
</reference>
<keyword evidence="9" id="KW-0472">Membrane</keyword>